<organism evidence="2 3">
    <name type="scientific">Paracoccus methylarcula</name>
    <dbReference type="NCBI Taxonomy" id="72022"/>
    <lineage>
        <taxon>Bacteria</taxon>
        <taxon>Pseudomonadati</taxon>
        <taxon>Pseudomonadota</taxon>
        <taxon>Alphaproteobacteria</taxon>
        <taxon>Rhodobacterales</taxon>
        <taxon>Paracoccaceae</taxon>
        <taxon>Paracoccus</taxon>
    </lineage>
</organism>
<accession>A0A3R7LP20</accession>
<reference evidence="2" key="1">
    <citation type="submission" date="2018-05" db="EMBL/GenBank/DDBJ databases">
        <title>Reclassification of Methylarcula marina and Methylarcula terricola as Paracoccus methylarcula sp.nov., comb.nov. and Paracoccus terricola comb.nov.</title>
        <authorList>
            <person name="Shmareva M.N."/>
            <person name="Doronina N.V."/>
            <person name="Vasilenko O.V."/>
            <person name="Tarlachkov S.V."/>
            <person name="Trotsenko Y.A."/>
        </authorList>
    </citation>
    <scope>NUCLEOTIDE SEQUENCE [LARGE SCALE GENOMIC DNA]</scope>
    <source>
        <strain evidence="2">VKM B-2159</strain>
    </source>
</reference>
<protein>
    <submittedName>
        <fullName evidence="2">Class I SAM-dependent methyltransferase</fullName>
    </submittedName>
</protein>
<dbReference type="AlphaFoldDB" id="A0A3R7LP20"/>
<name>A0A3R7LP20_9RHOB</name>
<sequence length="277" mass="30367">MRNIVQSNPSDADMEKLKAGQQATWSSGDYGMIGVTLQIVGETLCEAIDLRGGERVIDIAAGNGNASLAAARRFAVVTSTDYVPSLLEQGRRRAKAEGLDLAFAEADAEALDFADGSFDVALSTFGIMFTADHEKAAREIQRVVRSGGRIGMANWTPESFIGRLLKTIGAIAPPSPVAKPPVLWGNSGWLRERFGDQAAKLSMKRRFFVFRYRSPQHWLELFRTWYGPMLKAFATLEENEAAELEADILALIAQHNRTNGGTMVVPSEYLEVVILKS</sequence>
<dbReference type="Gene3D" id="3.40.50.150">
    <property type="entry name" value="Vaccinia Virus protein VP39"/>
    <property type="match status" value="1"/>
</dbReference>
<feature type="domain" description="Methyltransferase type 11" evidence="1">
    <location>
        <begin position="58"/>
        <end position="150"/>
    </location>
</feature>
<dbReference type="InterPro" id="IPR013216">
    <property type="entry name" value="Methyltransf_11"/>
</dbReference>
<dbReference type="Proteomes" id="UP000238137">
    <property type="component" value="Unassembled WGS sequence"/>
</dbReference>
<evidence type="ECO:0000313" key="3">
    <source>
        <dbReference type="Proteomes" id="UP000238137"/>
    </source>
</evidence>
<keyword evidence="3" id="KW-1185">Reference proteome</keyword>
<gene>
    <name evidence="2" type="ORF">A7A09_013400</name>
</gene>
<evidence type="ECO:0000313" key="2">
    <source>
        <dbReference type="EMBL" id="RNF33911.1"/>
    </source>
</evidence>
<dbReference type="EMBL" id="PXNQ02000008">
    <property type="protein sequence ID" value="RNF33911.1"/>
    <property type="molecule type" value="Genomic_DNA"/>
</dbReference>
<proteinExistence type="predicted"/>
<dbReference type="RefSeq" id="WP_106691880.1">
    <property type="nucleotide sequence ID" value="NZ_PXNQ02000008.1"/>
</dbReference>
<dbReference type="SUPFAM" id="SSF53335">
    <property type="entry name" value="S-adenosyl-L-methionine-dependent methyltransferases"/>
    <property type="match status" value="1"/>
</dbReference>
<dbReference type="Pfam" id="PF08241">
    <property type="entry name" value="Methyltransf_11"/>
    <property type="match status" value="1"/>
</dbReference>
<keyword evidence="2" id="KW-0489">Methyltransferase</keyword>
<dbReference type="InterPro" id="IPR029063">
    <property type="entry name" value="SAM-dependent_MTases_sf"/>
</dbReference>
<dbReference type="GO" id="GO:0032259">
    <property type="term" value="P:methylation"/>
    <property type="evidence" value="ECO:0007669"/>
    <property type="project" value="UniProtKB-KW"/>
</dbReference>
<comment type="caution">
    <text evidence="2">The sequence shown here is derived from an EMBL/GenBank/DDBJ whole genome shotgun (WGS) entry which is preliminary data.</text>
</comment>
<dbReference type="CDD" id="cd02440">
    <property type="entry name" value="AdoMet_MTases"/>
    <property type="match status" value="1"/>
</dbReference>
<keyword evidence="2" id="KW-0808">Transferase</keyword>
<evidence type="ECO:0000259" key="1">
    <source>
        <dbReference type="Pfam" id="PF08241"/>
    </source>
</evidence>
<dbReference type="OrthoDB" id="8153637at2"/>
<dbReference type="PANTHER" id="PTHR43591">
    <property type="entry name" value="METHYLTRANSFERASE"/>
    <property type="match status" value="1"/>
</dbReference>
<dbReference type="GO" id="GO:0008757">
    <property type="term" value="F:S-adenosylmethionine-dependent methyltransferase activity"/>
    <property type="evidence" value="ECO:0007669"/>
    <property type="project" value="InterPro"/>
</dbReference>
<dbReference type="PANTHER" id="PTHR43591:SF24">
    <property type="entry name" value="2-METHOXY-6-POLYPRENYL-1,4-BENZOQUINOL METHYLASE, MITOCHONDRIAL"/>
    <property type="match status" value="1"/>
</dbReference>